<keyword evidence="2" id="KW-1185">Reference proteome</keyword>
<accession>A0A022PLK0</accession>
<name>A0A022PLK0_9GAMM</name>
<dbReference type="Proteomes" id="UP000023464">
    <property type="component" value="Unassembled WGS sequence"/>
</dbReference>
<protein>
    <submittedName>
        <fullName evidence="1">Uncharacterized protein</fullName>
    </submittedName>
</protein>
<dbReference type="AlphaFoldDB" id="A0A022PLK0"/>
<proteinExistence type="predicted"/>
<evidence type="ECO:0000313" key="2">
    <source>
        <dbReference type="Proteomes" id="UP000023464"/>
    </source>
</evidence>
<evidence type="ECO:0000313" key="1">
    <source>
        <dbReference type="EMBL" id="EYU16957.1"/>
    </source>
</evidence>
<comment type="caution">
    <text evidence="1">The sequence shown here is derived from an EMBL/GenBank/DDBJ whole genome shotgun (WGS) entry which is preliminary data.</text>
</comment>
<gene>
    <name evidence="1" type="ORF">BA1DRAFT_00474</name>
</gene>
<dbReference type="EMBL" id="JFGV01000004">
    <property type="protein sequence ID" value="EYU16957.1"/>
    <property type="molecule type" value="Genomic_DNA"/>
</dbReference>
<dbReference type="PATRIC" id="fig|1393736.3.peg.479"/>
<dbReference type="RefSeq" id="WP_036775791.1">
    <property type="nucleotide sequence ID" value="NZ_CAWLTM010000111.1"/>
</dbReference>
<reference evidence="1 2" key="1">
    <citation type="submission" date="2014-03" db="EMBL/GenBank/DDBJ databases">
        <title>Draft Genome of Photorhabdus luminescens BA1, an Egyptian Isolate.</title>
        <authorList>
            <person name="Ghazal S."/>
            <person name="Hurst S.G.IV."/>
            <person name="Morris K."/>
            <person name="Thomas K."/>
            <person name="Tisa L.S."/>
        </authorList>
    </citation>
    <scope>NUCLEOTIDE SEQUENCE [LARGE SCALE GENOMIC DNA]</scope>
    <source>
        <strain evidence="1 2">BA1</strain>
    </source>
</reference>
<sequence>MKFLINTDVANWVSHKDWFNVPLRLYVVLQDDDGSVPLDTYKSKIVVNGLNEGEYEVVSSDNAFNPVSRAFEILVKIKTDQKVNATIGFEAEVTDASGGVVAKAVLNRFKLKSVGLVAPVYPAHYDNVISGDDIKAGVKVLFTDSNILDKHELKFVFDNNNVEVVPGVQNSGDIRSLPVKNALLTEGKHDSLYYTISESGTARFSAVQRVLVELDEGSETVQVHRDLEVPYIEEYDESRGRPIGESIIEYDINISVSDIKLKDKQLKKGTVHIRGYSADDRDAGQLVLKIDSLQSSEDNVFKLAVINPEKNADSQPGGIDFFNYIGNGLVKIHYEISFVGEANILHKSKEKTYKVVLD</sequence>
<organism evidence="1 2">
    <name type="scientific">Photorhabdus aegyptia</name>
    <dbReference type="NCBI Taxonomy" id="2805098"/>
    <lineage>
        <taxon>Bacteria</taxon>
        <taxon>Pseudomonadati</taxon>
        <taxon>Pseudomonadota</taxon>
        <taxon>Gammaproteobacteria</taxon>
        <taxon>Enterobacterales</taxon>
        <taxon>Morganellaceae</taxon>
        <taxon>Photorhabdus</taxon>
    </lineage>
</organism>